<evidence type="ECO:0000256" key="6">
    <source>
        <dbReference type="ARBA" id="ARBA00023002"/>
    </source>
</evidence>
<dbReference type="PROSITE" id="PS01298">
    <property type="entry name" value="DAPB"/>
    <property type="match status" value="1"/>
</dbReference>
<evidence type="ECO:0000256" key="1">
    <source>
        <dbReference type="ARBA" id="ARBA00006642"/>
    </source>
</evidence>
<dbReference type="Proteomes" id="UP001597040">
    <property type="component" value="Unassembled WGS sequence"/>
</dbReference>
<dbReference type="InterPro" id="IPR022664">
    <property type="entry name" value="DapB_N_CS"/>
</dbReference>
<dbReference type="Pfam" id="PF01113">
    <property type="entry name" value="DapB_N"/>
    <property type="match status" value="1"/>
</dbReference>
<keyword evidence="6 13" id="KW-0560">Oxidoreductase</keyword>
<dbReference type="EC" id="1.17.1.8" evidence="10 13"/>
<comment type="catalytic activity">
    <reaction evidence="11 13">
        <text>(S)-2,3,4,5-tetrahydrodipicolinate + NADP(+) + H2O = (2S,4S)-4-hydroxy-2,3,4,5-tetrahydrodipicolinate + NADPH + H(+)</text>
        <dbReference type="Rhea" id="RHEA:35331"/>
        <dbReference type="ChEBI" id="CHEBI:15377"/>
        <dbReference type="ChEBI" id="CHEBI:15378"/>
        <dbReference type="ChEBI" id="CHEBI:16845"/>
        <dbReference type="ChEBI" id="CHEBI:57783"/>
        <dbReference type="ChEBI" id="CHEBI:58349"/>
        <dbReference type="ChEBI" id="CHEBI:67139"/>
        <dbReference type="EC" id="1.17.1.8"/>
    </reaction>
</comment>
<accession>A0ABW3LMM9</accession>
<feature type="active site" description="Proton donor/acceptor" evidence="13">
    <location>
        <position position="154"/>
    </location>
</feature>
<dbReference type="CDD" id="cd02274">
    <property type="entry name" value="DHDPR_N"/>
    <property type="match status" value="1"/>
</dbReference>
<reference evidence="18" key="1">
    <citation type="journal article" date="2019" name="Int. J. Syst. Evol. Microbiol.">
        <title>The Global Catalogue of Microorganisms (GCM) 10K type strain sequencing project: providing services to taxonomists for standard genome sequencing and annotation.</title>
        <authorList>
            <consortium name="The Broad Institute Genomics Platform"/>
            <consortium name="The Broad Institute Genome Sequencing Center for Infectious Disease"/>
            <person name="Wu L."/>
            <person name="Ma J."/>
        </authorList>
    </citation>
    <scope>NUCLEOTIDE SEQUENCE [LARGE SCALE GENOMIC DNA]</scope>
    <source>
        <strain evidence="18">CCUG 56754</strain>
    </source>
</reference>
<dbReference type="Gene3D" id="3.40.50.720">
    <property type="entry name" value="NAD(P)-binding Rossmann-like Domain"/>
    <property type="match status" value="1"/>
</dbReference>
<keyword evidence="5 13" id="KW-0220">Diaminopimelate biosynthesis</keyword>
<dbReference type="NCBIfam" id="TIGR00036">
    <property type="entry name" value="dapB"/>
    <property type="match status" value="1"/>
</dbReference>
<evidence type="ECO:0000256" key="14">
    <source>
        <dbReference type="SAM" id="MobiDB-lite"/>
    </source>
</evidence>
<dbReference type="Pfam" id="PF05173">
    <property type="entry name" value="DapB_C"/>
    <property type="match status" value="1"/>
</dbReference>
<feature type="binding site" evidence="13">
    <location>
        <begin position="9"/>
        <end position="14"/>
    </location>
    <ligand>
        <name>NAD(+)</name>
        <dbReference type="ChEBI" id="CHEBI:57540"/>
    </ligand>
</feature>
<dbReference type="PANTHER" id="PTHR20836">
    <property type="entry name" value="DIHYDRODIPICOLINATE REDUCTASE"/>
    <property type="match status" value="1"/>
</dbReference>
<evidence type="ECO:0000259" key="15">
    <source>
        <dbReference type="Pfam" id="PF01113"/>
    </source>
</evidence>
<feature type="binding site" evidence="13">
    <location>
        <position position="155"/>
    </location>
    <ligand>
        <name>(S)-2,3,4,5-tetrahydrodipicolinate</name>
        <dbReference type="ChEBI" id="CHEBI:16845"/>
    </ligand>
</feature>
<keyword evidence="2 13" id="KW-0963">Cytoplasm</keyword>
<evidence type="ECO:0000256" key="13">
    <source>
        <dbReference type="HAMAP-Rule" id="MF_00102"/>
    </source>
</evidence>
<dbReference type="HAMAP" id="MF_00102">
    <property type="entry name" value="DapB"/>
    <property type="match status" value="1"/>
</dbReference>
<evidence type="ECO:0000313" key="18">
    <source>
        <dbReference type="Proteomes" id="UP001597040"/>
    </source>
</evidence>
<keyword evidence="7 13" id="KW-0520">NAD</keyword>
<comment type="pathway">
    <text evidence="9 13">Amino-acid biosynthesis; L-lysine biosynthesis via DAP pathway; (S)-tetrahydrodipicolinate from L-aspartate: step 4/4.</text>
</comment>
<feature type="domain" description="Dihydrodipicolinate reductase N-terminal" evidence="15">
    <location>
        <begin position="3"/>
        <end position="127"/>
    </location>
</feature>
<keyword evidence="8 13" id="KW-0457">Lysine biosynthesis</keyword>
<comment type="caution">
    <text evidence="13">Lacks conserved residue(s) required for the propagation of feature annotation.</text>
</comment>
<evidence type="ECO:0000256" key="4">
    <source>
        <dbReference type="ARBA" id="ARBA00022857"/>
    </source>
</evidence>
<dbReference type="EMBL" id="JBHTKJ010000023">
    <property type="protein sequence ID" value="MFD1038669.1"/>
    <property type="molecule type" value="Genomic_DNA"/>
</dbReference>
<dbReference type="GO" id="GO:0008839">
    <property type="term" value="F:4-hydroxy-tetrahydrodipicolinate reductase"/>
    <property type="evidence" value="ECO:0007669"/>
    <property type="project" value="UniProtKB-EC"/>
</dbReference>
<organism evidence="17 18">
    <name type="scientific">Virgibacillus byunsanensis</name>
    <dbReference type="NCBI Taxonomy" id="570945"/>
    <lineage>
        <taxon>Bacteria</taxon>
        <taxon>Bacillati</taxon>
        <taxon>Bacillota</taxon>
        <taxon>Bacilli</taxon>
        <taxon>Bacillales</taxon>
        <taxon>Bacillaceae</taxon>
        <taxon>Virgibacillus</taxon>
    </lineage>
</organism>
<comment type="caution">
    <text evidence="17">The sequence shown here is derived from an EMBL/GenBank/DDBJ whole genome shotgun (WGS) entry which is preliminary data.</text>
</comment>
<comment type="catalytic activity">
    <reaction evidence="12 13">
        <text>(S)-2,3,4,5-tetrahydrodipicolinate + NAD(+) + H2O = (2S,4S)-4-hydroxy-2,3,4,5-tetrahydrodipicolinate + NADH + H(+)</text>
        <dbReference type="Rhea" id="RHEA:35323"/>
        <dbReference type="ChEBI" id="CHEBI:15377"/>
        <dbReference type="ChEBI" id="CHEBI:15378"/>
        <dbReference type="ChEBI" id="CHEBI:16845"/>
        <dbReference type="ChEBI" id="CHEBI:57540"/>
        <dbReference type="ChEBI" id="CHEBI:57945"/>
        <dbReference type="ChEBI" id="CHEBI:67139"/>
        <dbReference type="EC" id="1.17.1.8"/>
    </reaction>
</comment>
<proteinExistence type="inferred from homology"/>
<feature type="binding site" evidence="13">
    <location>
        <begin position="164"/>
        <end position="165"/>
    </location>
    <ligand>
        <name>(S)-2,3,4,5-tetrahydrodipicolinate</name>
        <dbReference type="ChEBI" id="CHEBI:16845"/>
    </ligand>
</feature>
<evidence type="ECO:0000256" key="7">
    <source>
        <dbReference type="ARBA" id="ARBA00023027"/>
    </source>
</evidence>
<dbReference type="RefSeq" id="WP_390361860.1">
    <property type="nucleotide sequence ID" value="NZ_JBHTKJ010000023.1"/>
</dbReference>
<evidence type="ECO:0000256" key="12">
    <source>
        <dbReference type="ARBA" id="ARBA00049396"/>
    </source>
</evidence>
<evidence type="ECO:0000256" key="9">
    <source>
        <dbReference type="ARBA" id="ARBA00037922"/>
    </source>
</evidence>
<comment type="subcellular location">
    <subcellularLocation>
        <location evidence="13">Cytoplasm</location>
    </subcellularLocation>
</comment>
<protein>
    <recommendedName>
        <fullName evidence="10 13">4-hydroxy-tetrahydrodipicolinate reductase</fullName>
        <shortName evidence="13">HTPA reductase</shortName>
        <ecNumber evidence="10 13">1.17.1.8</ecNumber>
    </recommendedName>
</protein>
<comment type="caution">
    <text evidence="13">Was originally thought to be a dihydrodipicolinate reductase (DHDPR), catalyzing the conversion of dihydrodipicolinate to tetrahydrodipicolinate. However, it was shown in E.coli that the substrate of the enzymatic reaction is not dihydrodipicolinate (DHDP) but in fact (2S,4S)-4-hydroxy-2,3,4,5-tetrahydrodipicolinic acid (HTPA), the product released by the DapA-catalyzed reaction.</text>
</comment>
<evidence type="ECO:0000256" key="3">
    <source>
        <dbReference type="ARBA" id="ARBA00022605"/>
    </source>
</evidence>
<dbReference type="Gene3D" id="3.30.360.10">
    <property type="entry name" value="Dihydrodipicolinate Reductase, domain 2"/>
    <property type="match status" value="1"/>
</dbReference>
<feature type="active site" description="Proton donor" evidence="13">
    <location>
        <position position="158"/>
    </location>
</feature>
<keyword evidence="18" id="KW-1185">Reference proteome</keyword>
<evidence type="ECO:0000259" key="16">
    <source>
        <dbReference type="Pfam" id="PF05173"/>
    </source>
</evidence>
<dbReference type="PANTHER" id="PTHR20836:SF0">
    <property type="entry name" value="4-HYDROXY-TETRAHYDRODIPICOLINATE REDUCTASE 1, CHLOROPLASTIC-RELATED"/>
    <property type="match status" value="1"/>
</dbReference>
<feature type="binding site" evidence="13">
    <location>
        <begin position="98"/>
        <end position="100"/>
    </location>
    <ligand>
        <name>NAD(+)</name>
        <dbReference type="ChEBI" id="CHEBI:57540"/>
    </ligand>
</feature>
<keyword evidence="4 13" id="KW-0521">NADP</keyword>
<dbReference type="PIRSF" id="PIRSF000161">
    <property type="entry name" value="DHPR"/>
    <property type="match status" value="1"/>
</dbReference>
<comment type="subunit">
    <text evidence="13">Homotetramer.</text>
</comment>
<dbReference type="InterPro" id="IPR000846">
    <property type="entry name" value="DapB_N"/>
</dbReference>
<evidence type="ECO:0000256" key="5">
    <source>
        <dbReference type="ARBA" id="ARBA00022915"/>
    </source>
</evidence>
<evidence type="ECO:0000313" key="17">
    <source>
        <dbReference type="EMBL" id="MFD1038669.1"/>
    </source>
</evidence>
<feature type="binding site" evidence="13">
    <location>
        <position position="37"/>
    </location>
    <ligand>
        <name>NADP(+)</name>
        <dbReference type="ChEBI" id="CHEBI:58349"/>
    </ligand>
</feature>
<comment type="function">
    <text evidence="13">Catalyzes the conversion of 4-hydroxy-tetrahydrodipicolinate (HTPA) to tetrahydrodipicolinate.</text>
</comment>
<evidence type="ECO:0000256" key="11">
    <source>
        <dbReference type="ARBA" id="ARBA00049080"/>
    </source>
</evidence>
<evidence type="ECO:0000256" key="10">
    <source>
        <dbReference type="ARBA" id="ARBA00038983"/>
    </source>
</evidence>
<dbReference type="InterPro" id="IPR036291">
    <property type="entry name" value="NAD(P)-bd_dom_sf"/>
</dbReference>
<keyword evidence="3 13" id="KW-0028">Amino-acid biosynthesis</keyword>
<feature type="region of interest" description="Disordered" evidence="14">
    <location>
        <begin position="177"/>
        <end position="197"/>
    </location>
</feature>
<feature type="binding site" evidence="13">
    <location>
        <begin position="124"/>
        <end position="127"/>
    </location>
    <ligand>
        <name>NAD(+)</name>
        <dbReference type="ChEBI" id="CHEBI:57540"/>
    </ligand>
</feature>
<gene>
    <name evidence="13 17" type="primary">dapB</name>
    <name evidence="17" type="ORF">ACFQ3N_09740</name>
</gene>
<dbReference type="InterPro" id="IPR022663">
    <property type="entry name" value="DapB_C"/>
</dbReference>
<name>A0ABW3LMM9_9BACI</name>
<dbReference type="InterPro" id="IPR023940">
    <property type="entry name" value="DHDPR_bac"/>
</dbReference>
<evidence type="ECO:0000256" key="8">
    <source>
        <dbReference type="ARBA" id="ARBA00023154"/>
    </source>
</evidence>
<comment type="similarity">
    <text evidence="1 13">Belongs to the DapB family.</text>
</comment>
<dbReference type="SUPFAM" id="SSF55347">
    <property type="entry name" value="Glyceraldehyde-3-phosphate dehydrogenase-like, C-terminal domain"/>
    <property type="match status" value="1"/>
</dbReference>
<feature type="domain" description="Dihydrodipicolinate reductase C-terminal" evidence="16">
    <location>
        <begin position="130"/>
        <end position="263"/>
    </location>
</feature>
<evidence type="ECO:0000256" key="2">
    <source>
        <dbReference type="ARBA" id="ARBA00022490"/>
    </source>
</evidence>
<sequence length="267" mass="29327">MSIKIIIAGPRGRMGSKAIKMINEEESFELVACIDRKNNGKQSKEITMLPNLNVPIFDDANECFKTVDADVFIDLTIPDAGFNHTRIALDNQIRTVVGTSGFSTEQVNELSNLASLQNTGCIIAPNFAVGAILMMQFAKLAASYFPDVEIIEKHHDKKLDAPSGSAVKTAELIMDSRKYKKQGHPEEKETMSGARGSDIDGMKIHSVRLPGLVAHQEVIFGGPGQSLTIKHDSYNRDSFMDGIKLAVKEVMNMNELVYGLENIVTIN</sequence>
<dbReference type="SUPFAM" id="SSF51735">
    <property type="entry name" value="NAD(P)-binding Rossmann-fold domains"/>
    <property type="match status" value="1"/>
</dbReference>